<dbReference type="RefSeq" id="WP_175559910.1">
    <property type="nucleotide sequence ID" value="NZ_FOMG01000001.1"/>
</dbReference>
<organism evidence="1 2">
    <name type="scientific">Clostridium uliginosum</name>
    <dbReference type="NCBI Taxonomy" id="119641"/>
    <lineage>
        <taxon>Bacteria</taxon>
        <taxon>Bacillati</taxon>
        <taxon>Bacillota</taxon>
        <taxon>Clostridia</taxon>
        <taxon>Eubacteriales</taxon>
        <taxon>Clostridiaceae</taxon>
        <taxon>Clostridium</taxon>
    </lineage>
</organism>
<keyword evidence="2" id="KW-1185">Reference proteome</keyword>
<dbReference type="EMBL" id="FOMG01000001">
    <property type="protein sequence ID" value="SFC15446.1"/>
    <property type="molecule type" value="Genomic_DNA"/>
</dbReference>
<dbReference type="AlphaFoldDB" id="A0A1I1GVE9"/>
<evidence type="ECO:0000313" key="1">
    <source>
        <dbReference type="EMBL" id="SFC15446.1"/>
    </source>
</evidence>
<gene>
    <name evidence="1" type="ORF">SAMN05421842_10171</name>
</gene>
<sequence length="54" mass="5896">MGNNKIVTKNKIGNREVTITITCNKPSKEALKNLADGILYLYSKNSNEEAIANG</sequence>
<evidence type="ECO:0000313" key="2">
    <source>
        <dbReference type="Proteomes" id="UP000199263"/>
    </source>
</evidence>
<dbReference type="STRING" id="119641.SAMN05421842_10171"/>
<reference evidence="1 2" key="1">
    <citation type="submission" date="2016-10" db="EMBL/GenBank/DDBJ databases">
        <authorList>
            <person name="de Groot N.N."/>
        </authorList>
    </citation>
    <scope>NUCLEOTIDE SEQUENCE [LARGE SCALE GENOMIC DNA]</scope>
    <source>
        <strain evidence="1 2">DSM 12992</strain>
    </source>
</reference>
<accession>A0A1I1GVE9</accession>
<protein>
    <submittedName>
        <fullName evidence="1">Uncharacterized protein</fullName>
    </submittedName>
</protein>
<name>A0A1I1GVE9_9CLOT</name>
<dbReference type="Proteomes" id="UP000199263">
    <property type="component" value="Unassembled WGS sequence"/>
</dbReference>
<proteinExistence type="predicted"/>